<reference evidence="3 4" key="1">
    <citation type="submission" date="2024-08" db="EMBL/GenBank/DDBJ databases">
        <authorList>
            <person name="Cucini C."/>
            <person name="Frati F."/>
        </authorList>
    </citation>
    <scope>NUCLEOTIDE SEQUENCE [LARGE SCALE GENOMIC DNA]</scope>
</reference>
<evidence type="ECO:0000256" key="2">
    <source>
        <dbReference type="SAM" id="SignalP"/>
    </source>
</evidence>
<dbReference type="Proteomes" id="UP001642540">
    <property type="component" value="Unassembled WGS sequence"/>
</dbReference>
<evidence type="ECO:0000313" key="3">
    <source>
        <dbReference type="EMBL" id="CAL8069457.1"/>
    </source>
</evidence>
<protein>
    <submittedName>
        <fullName evidence="3">Uncharacterized protein</fullName>
    </submittedName>
</protein>
<evidence type="ECO:0000256" key="1">
    <source>
        <dbReference type="SAM" id="MobiDB-lite"/>
    </source>
</evidence>
<accession>A0ABP1PKA5</accession>
<dbReference type="EMBL" id="CAXLJM020000004">
    <property type="protein sequence ID" value="CAL8069457.1"/>
    <property type="molecule type" value="Genomic_DNA"/>
</dbReference>
<keyword evidence="2" id="KW-0732">Signal</keyword>
<name>A0ABP1PKA5_9HEXA</name>
<sequence>MEFHHKKIKIVLNISILCFLIAVVSKTEAYALKNRPSHPAPRVSRLEEVSYSTVSTGISPRYESDSETFKINEEQGNHQLSSITRFKRGIAGIYNNGNKPSVYSSPVASGISPWGRPLRVSSNGNKPPRFGLSRGNVTSDADSTQAISDSQIAFASSPTEFPSSPSPTNKNPLFAALAMAAITGALRSTMKNDQEDQNYQLPTKKSLFDLDSSSNSSLRIFSSNLDSTSSKSEKGNFGIQNQAEFDTKSTPAARINTWENDNCYFCKTIQIQPMGGTPSTMKRTGVTSSGRNNDGINNFFTTLYNPTVPVPTLKGGLKDSTPLSTNNDKGLLTPISSLGFGTPYEYSTVKPLVLNDNSNWPITRISSSTNLDTTSRCTREFLFNQRIPIQPIIGNDNNKFPASSFDLTYLSSPKDSYQPNLLNVRKKRL</sequence>
<evidence type="ECO:0000313" key="4">
    <source>
        <dbReference type="Proteomes" id="UP001642540"/>
    </source>
</evidence>
<organism evidence="3 4">
    <name type="scientific">Orchesella dallaii</name>
    <dbReference type="NCBI Taxonomy" id="48710"/>
    <lineage>
        <taxon>Eukaryota</taxon>
        <taxon>Metazoa</taxon>
        <taxon>Ecdysozoa</taxon>
        <taxon>Arthropoda</taxon>
        <taxon>Hexapoda</taxon>
        <taxon>Collembola</taxon>
        <taxon>Entomobryomorpha</taxon>
        <taxon>Entomobryoidea</taxon>
        <taxon>Orchesellidae</taxon>
        <taxon>Orchesellinae</taxon>
        <taxon>Orchesella</taxon>
    </lineage>
</organism>
<feature type="signal peptide" evidence="2">
    <location>
        <begin position="1"/>
        <end position="29"/>
    </location>
</feature>
<proteinExistence type="predicted"/>
<feature type="compositionally biased region" description="Polar residues" evidence="1">
    <location>
        <begin position="135"/>
        <end position="144"/>
    </location>
</feature>
<comment type="caution">
    <text evidence="3">The sequence shown here is derived from an EMBL/GenBank/DDBJ whole genome shotgun (WGS) entry which is preliminary data.</text>
</comment>
<gene>
    <name evidence="3" type="ORF">ODALV1_LOCUS779</name>
</gene>
<feature type="chain" id="PRO_5045237535" evidence="2">
    <location>
        <begin position="30"/>
        <end position="429"/>
    </location>
</feature>
<feature type="region of interest" description="Disordered" evidence="1">
    <location>
        <begin position="118"/>
        <end position="144"/>
    </location>
</feature>
<keyword evidence="4" id="KW-1185">Reference proteome</keyword>